<evidence type="ECO:0000313" key="8">
    <source>
        <dbReference type="Proteomes" id="UP001150907"/>
    </source>
</evidence>
<evidence type="ECO:0000259" key="6">
    <source>
        <dbReference type="PROSITE" id="PS50970"/>
    </source>
</evidence>
<feature type="binding site" evidence="5">
    <location>
        <position position="332"/>
    </location>
    <ligand>
        <name>Zn(2+)</name>
        <dbReference type="ChEBI" id="CHEBI:29105"/>
    </ligand>
</feature>
<dbReference type="InterPro" id="IPR003726">
    <property type="entry name" value="HCY_dom"/>
</dbReference>
<dbReference type="EC" id="2.1.1.10" evidence="7"/>
<dbReference type="PROSITE" id="PS50970">
    <property type="entry name" value="HCY"/>
    <property type="match status" value="1"/>
</dbReference>
<dbReference type="EMBL" id="JANBQF010000313">
    <property type="protein sequence ID" value="KAJ2002317.1"/>
    <property type="molecule type" value="Genomic_DNA"/>
</dbReference>
<feature type="binding site" evidence="5">
    <location>
        <position position="264"/>
    </location>
    <ligand>
        <name>Zn(2+)</name>
        <dbReference type="ChEBI" id="CHEBI:29105"/>
    </ligand>
</feature>
<accession>A0A9W8BC53</accession>
<sequence>MQDIQRPLDPLGPLLAAASLSHQPVVLDGGFGQLIADEYPHISQKDGLWVSGAAARMPNVIKDAHTRYLEAGADIITTATYQASANGYKAAGLVATEAEADALMAATVGLAVEARAEYVEAQAEATSTGAAQKRRPLVAVSLGSFGATLGNCSEYSGVFGEGIAAQDVYEFHLQRFSMLARCLSTDALRDQVDLLAMETIPSAVEAGAIVRALDELGQRGTDLPAAWIAFTTRVPDQTGLGEPIEDAVAAATSSSRICAVGINCVSMHVVPELLANISRVSPVPVVCYPNGQTWLGSAGGWGDASAQVSPSDFAKHALEWAQSGAHIVGGCCKTTPKHIRTLVDAVACAGGVPTPHV</sequence>
<dbReference type="PANTHER" id="PTHR46015:SF1">
    <property type="entry name" value="HOMOCYSTEINE S-METHYLTRANSFERASE-LIKE ISOFORM 1"/>
    <property type="match status" value="1"/>
</dbReference>
<dbReference type="NCBIfam" id="NF007020">
    <property type="entry name" value="PRK09485.1"/>
    <property type="match status" value="1"/>
</dbReference>
<dbReference type="InterPro" id="IPR017226">
    <property type="entry name" value="BHMT-like"/>
</dbReference>
<dbReference type="Gene3D" id="3.20.20.330">
    <property type="entry name" value="Homocysteine-binding-like domain"/>
    <property type="match status" value="1"/>
</dbReference>
<dbReference type="InterPro" id="IPR036589">
    <property type="entry name" value="HCY_dom_sf"/>
</dbReference>
<evidence type="ECO:0000313" key="7">
    <source>
        <dbReference type="EMBL" id="KAJ2002317.1"/>
    </source>
</evidence>
<feature type="domain" description="Hcy-binding" evidence="6">
    <location>
        <begin position="13"/>
        <end position="346"/>
    </location>
</feature>
<dbReference type="GO" id="GO:0008898">
    <property type="term" value="F:S-adenosylmethionine-homocysteine S-methyltransferase activity"/>
    <property type="evidence" value="ECO:0007669"/>
    <property type="project" value="TreeGrafter"/>
</dbReference>
<keyword evidence="8" id="KW-1185">Reference proteome</keyword>
<evidence type="ECO:0000256" key="1">
    <source>
        <dbReference type="ARBA" id="ARBA00022603"/>
    </source>
</evidence>
<evidence type="ECO:0000256" key="5">
    <source>
        <dbReference type="PROSITE-ProRule" id="PRU00333"/>
    </source>
</evidence>
<evidence type="ECO:0000256" key="2">
    <source>
        <dbReference type="ARBA" id="ARBA00022679"/>
    </source>
</evidence>
<reference evidence="7" key="1">
    <citation type="submission" date="2022-07" db="EMBL/GenBank/DDBJ databases">
        <title>Phylogenomic reconstructions and comparative analyses of Kickxellomycotina fungi.</title>
        <authorList>
            <person name="Reynolds N.K."/>
            <person name="Stajich J.E."/>
            <person name="Barry K."/>
            <person name="Grigoriev I.V."/>
            <person name="Crous P."/>
            <person name="Smith M.E."/>
        </authorList>
    </citation>
    <scope>NUCLEOTIDE SEQUENCE</scope>
    <source>
        <strain evidence="7">IMI 214461</strain>
    </source>
</reference>
<dbReference type="InterPro" id="IPR051486">
    <property type="entry name" value="Hcy_S-methyltransferase"/>
</dbReference>
<gene>
    <name evidence="7" type="primary">HMT3</name>
    <name evidence="7" type="ORF">H4R26_003664</name>
</gene>
<protein>
    <submittedName>
        <fullName evidence="7">Catalyzes methyl transfer from S-methylmethionine (SMM) to adenosyl-L-homocysteine (AdoMet)</fullName>
        <ecNumber evidence="7">2.1.1.10</ecNumber>
    </submittedName>
</protein>
<dbReference type="AlphaFoldDB" id="A0A9W8BC53"/>
<organism evidence="7 8">
    <name type="scientific">Coemansia thaxteri</name>
    <dbReference type="NCBI Taxonomy" id="2663907"/>
    <lineage>
        <taxon>Eukaryota</taxon>
        <taxon>Fungi</taxon>
        <taxon>Fungi incertae sedis</taxon>
        <taxon>Zoopagomycota</taxon>
        <taxon>Kickxellomycotina</taxon>
        <taxon>Kickxellomycetes</taxon>
        <taxon>Kickxellales</taxon>
        <taxon>Kickxellaceae</taxon>
        <taxon>Coemansia</taxon>
    </lineage>
</organism>
<dbReference type="PANTHER" id="PTHR46015">
    <property type="entry name" value="ZGC:172121"/>
    <property type="match status" value="1"/>
</dbReference>
<dbReference type="Proteomes" id="UP001150907">
    <property type="component" value="Unassembled WGS sequence"/>
</dbReference>
<comment type="caution">
    <text evidence="7">The sequence shown here is derived from an EMBL/GenBank/DDBJ whole genome shotgun (WGS) entry which is preliminary data.</text>
</comment>
<evidence type="ECO:0000256" key="4">
    <source>
        <dbReference type="ARBA" id="ARBA00022833"/>
    </source>
</evidence>
<dbReference type="SUPFAM" id="SSF82282">
    <property type="entry name" value="Homocysteine S-methyltransferase"/>
    <property type="match status" value="1"/>
</dbReference>
<name>A0A9W8BC53_9FUNG</name>
<keyword evidence="2 5" id="KW-0808">Transferase</keyword>
<keyword evidence="4 5" id="KW-0862">Zinc</keyword>
<dbReference type="GO" id="GO:0009086">
    <property type="term" value="P:methionine biosynthetic process"/>
    <property type="evidence" value="ECO:0007669"/>
    <property type="project" value="InterPro"/>
</dbReference>
<keyword evidence="3 5" id="KW-0479">Metal-binding</keyword>
<dbReference type="Pfam" id="PF02574">
    <property type="entry name" value="S-methyl_trans"/>
    <property type="match status" value="1"/>
</dbReference>
<feature type="binding site" evidence="5">
    <location>
        <position position="331"/>
    </location>
    <ligand>
        <name>Zn(2+)</name>
        <dbReference type="ChEBI" id="CHEBI:29105"/>
    </ligand>
</feature>
<evidence type="ECO:0000256" key="3">
    <source>
        <dbReference type="ARBA" id="ARBA00022723"/>
    </source>
</evidence>
<dbReference type="GO" id="GO:0033528">
    <property type="term" value="P:S-methylmethionine cycle"/>
    <property type="evidence" value="ECO:0007669"/>
    <property type="project" value="TreeGrafter"/>
</dbReference>
<comment type="cofactor">
    <cofactor evidence="5">
        <name>Zn(2+)</name>
        <dbReference type="ChEBI" id="CHEBI:29105"/>
    </cofactor>
</comment>
<dbReference type="OrthoDB" id="261426at2759"/>
<proteinExistence type="predicted"/>
<dbReference type="GO" id="GO:0032259">
    <property type="term" value="P:methylation"/>
    <property type="evidence" value="ECO:0007669"/>
    <property type="project" value="UniProtKB-KW"/>
</dbReference>
<keyword evidence="1 5" id="KW-0489">Methyltransferase</keyword>
<dbReference type="GO" id="GO:0008270">
    <property type="term" value="F:zinc ion binding"/>
    <property type="evidence" value="ECO:0007669"/>
    <property type="project" value="InterPro"/>
</dbReference>
<dbReference type="PIRSF" id="PIRSF037505">
    <property type="entry name" value="Betaine_HMT"/>
    <property type="match status" value="1"/>
</dbReference>